<gene>
    <name evidence="1" type="ORF">SAMN06295970_11250</name>
</gene>
<dbReference type="EMBL" id="FXUL01000012">
    <property type="protein sequence ID" value="SMP66813.1"/>
    <property type="molecule type" value="Genomic_DNA"/>
</dbReference>
<reference evidence="1 2" key="1">
    <citation type="submission" date="2017-05" db="EMBL/GenBank/DDBJ databases">
        <authorList>
            <person name="Varghese N."/>
            <person name="Submissions S."/>
        </authorList>
    </citation>
    <scope>NUCLEOTIDE SEQUENCE [LARGE SCALE GENOMIC DNA]</scope>
    <source>
        <strain evidence="1 2">DSM 26001</strain>
    </source>
</reference>
<organism evidence="1 2">
    <name type="scientific">Noviherbaspirillum suwonense</name>
    <dbReference type="NCBI Taxonomy" id="1224511"/>
    <lineage>
        <taxon>Bacteria</taxon>
        <taxon>Pseudomonadati</taxon>
        <taxon>Pseudomonadota</taxon>
        <taxon>Betaproteobacteria</taxon>
        <taxon>Burkholderiales</taxon>
        <taxon>Oxalobacteraceae</taxon>
        <taxon>Noviherbaspirillum</taxon>
    </lineage>
</organism>
<evidence type="ECO:0008006" key="3">
    <source>
        <dbReference type="Google" id="ProtNLM"/>
    </source>
</evidence>
<proteinExistence type="predicted"/>
<name>A0ABY1QEB3_9BURK</name>
<dbReference type="SUPFAM" id="SSF54593">
    <property type="entry name" value="Glyoxalase/Bleomycin resistance protein/Dihydroxybiphenyl dioxygenase"/>
    <property type="match status" value="1"/>
</dbReference>
<dbReference type="InterPro" id="IPR029068">
    <property type="entry name" value="Glyas_Bleomycin-R_OHBP_Dase"/>
</dbReference>
<dbReference type="RefSeq" id="WP_283443250.1">
    <property type="nucleotide sequence ID" value="NZ_FXUL01000012.1"/>
</dbReference>
<accession>A0ABY1QEB3</accession>
<keyword evidence="2" id="KW-1185">Reference proteome</keyword>
<dbReference type="Proteomes" id="UP001158049">
    <property type="component" value="Unassembled WGS sequence"/>
</dbReference>
<evidence type="ECO:0000313" key="2">
    <source>
        <dbReference type="Proteomes" id="UP001158049"/>
    </source>
</evidence>
<evidence type="ECO:0000313" key="1">
    <source>
        <dbReference type="EMBL" id="SMP66813.1"/>
    </source>
</evidence>
<sequence>MTTQLFNGVDHIMVRVEKTEPLLALFSDRFSLPTSWPLQHMEFATYAWITLGNTNLEFWAAADNSDLPAEQSLPLFSGFALDPPSLSDSIEVLAKRGIACKTPWAFVTPGRNGERVTNFTNAVILDVSTSTCCVFFCEWGIDGTIFPWTGKLTAQDRRLREQHQFDQCGGGPLGVIRLSEITMVSPDLERATQHWQAITGQASETFDLGRGIALTLHAGKKVEITSIVLAVKSLAVARDFLGSQSMLGNDREDEISIGANVCPDLCIRLKEVS</sequence>
<protein>
    <recommendedName>
        <fullName evidence="3">Glyoxalase-like domain-containing protein</fullName>
    </recommendedName>
</protein>
<comment type="caution">
    <text evidence="1">The sequence shown here is derived from an EMBL/GenBank/DDBJ whole genome shotgun (WGS) entry which is preliminary data.</text>
</comment>